<keyword evidence="2 3" id="KW-0472">Membrane</keyword>
<dbReference type="GO" id="GO:0005886">
    <property type="term" value="C:plasma membrane"/>
    <property type="evidence" value="ECO:0007669"/>
    <property type="project" value="TreeGrafter"/>
</dbReference>
<accession>A0AAD4SWA0</accession>
<dbReference type="EMBL" id="JAJJMB010008334">
    <property type="protein sequence ID" value="KAI3924330.1"/>
    <property type="molecule type" value="Genomic_DNA"/>
</dbReference>
<gene>
    <name evidence="4" type="ORF">MKW98_032531</name>
</gene>
<comment type="subcellular location">
    <subcellularLocation>
        <location evidence="1">Membrane</location>
    </subcellularLocation>
</comment>
<dbReference type="InterPro" id="IPR044839">
    <property type="entry name" value="NDR1-like"/>
</dbReference>
<evidence type="ECO:0000313" key="4">
    <source>
        <dbReference type="EMBL" id="KAI3924330.1"/>
    </source>
</evidence>
<dbReference type="AlphaFoldDB" id="A0AAD4SWA0"/>
<dbReference type="GO" id="GO:0098542">
    <property type="term" value="P:defense response to other organism"/>
    <property type="evidence" value="ECO:0007669"/>
    <property type="project" value="InterPro"/>
</dbReference>
<name>A0AAD4SWA0_9MAGN</name>
<dbReference type="PANTHER" id="PTHR31415:SF52">
    <property type="entry name" value="LATE EMBRYOGENESIS ABUNDANT (LEA) HYDROXYPROLINE-RICH GLYCOPROTEIN FAMILY-RELATED"/>
    <property type="match status" value="1"/>
</dbReference>
<dbReference type="Proteomes" id="UP001202328">
    <property type="component" value="Unassembled WGS sequence"/>
</dbReference>
<keyword evidence="5" id="KW-1185">Reference proteome</keyword>
<keyword evidence="3" id="KW-0812">Transmembrane</keyword>
<dbReference type="PANTHER" id="PTHR31415">
    <property type="entry name" value="OS05G0367900 PROTEIN"/>
    <property type="match status" value="1"/>
</dbReference>
<dbReference type="GO" id="GO:0009506">
    <property type="term" value="C:plasmodesma"/>
    <property type="evidence" value="ECO:0007669"/>
    <property type="project" value="TreeGrafter"/>
</dbReference>
<organism evidence="4 5">
    <name type="scientific">Papaver atlanticum</name>
    <dbReference type="NCBI Taxonomy" id="357466"/>
    <lineage>
        <taxon>Eukaryota</taxon>
        <taxon>Viridiplantae</taxon>
        <taxon>Streptophyta</taxon>
        <taxon>Embryophyta</taxon>
        <taxon>Tracheophyta</taxon>
        <taxon>Spermatophyta</taxon>
        <taxon>Magnoliopsida</taxon>
        <taxon>Ranunculales</taxon>
        <taxon>Papaveraceae</taxon>
        <taxon>Papaveroideae</taxon>
        <taxon>Papaver</taxon>
    </lineage>
</organism>
<reference evidence="4" key="1">
    <citation type="submission" date="2022-04" db="EMBL/GenBank/DDBJ databases">
        <title>A functionally conserved STORR gene fusion in Papaver species that diverged 16.8 million years ago.</title>
        <authorList>
            <person name="Catania T."/>
        </authorList>
    </citation>
    <scope>NUCLEOTIDE SEQUENCE</scope>
    <source>
        <strain evidence="4">S-188037</strain>
    </source>
</reference>
<evidence type="ECO:0000256" key="2">
    <source>
        <dbReference type="ARBA" id="ARBA00023136"/>
    </source>
</evidence>
<evidence type="ECO:0008006" key="6">
    <source>
        <dbReference type="Google" id="ProtNLM"/>
    </source>
</evidence>
<feature type="transmembrane region" description="Helical" evidence="3">
    <location>
        <begin position="22"/>
        <end position="48"/>
    </location>
</feature>
<proteinExistence type="predicted"/>
<keyword evidence="3" id="KW-1133">Transmembrane helix</keyword>
<evidence type="ECO:0000256" key="1">
    <source>
        <dbReference type="ARBA" id="ARBA00004370"/>
    </source>
</evidence>
<evidence type="ECO:0000313" key="5">
    <source>
        <dbReference type="Proteomes" id="UP001202328"/>
    </source>
</evidence>
<evidence type="ECO:0000256" key="3">
    <source>
        <dbReference type="SAM" id="Phobius"/>
    </source>
</evidence>
<protein>
    <recommendedName>
        <fullName evidence="6">Late embryogenesis abundant protein LEA-2 subgroup domain-containing protein</fullName>
    </recommendedName>
</protein>
<sequence>MGINLEFSGYCNFFIRPSCRACACYIVCFCILLWFTIGFGLFFSWLWFRTFLPSISIEKFEVPALNKTSYGASNIIDPTITFDLRLKNENLNEGVHYDAVNVTLYYYHANISTYSPIGNISLPGFYQGHYKKAHRAVSISSYGVPWDIARFEVLNGSTTTFRVYVDTRIKFKYMLFFFWSVNGKHYRIGAGDNILVNDQGIKSVKRGLKLLAD</sequence>
<comment type="caution">
    <text evidence="4">The sequence shown here is derived from an EMBL/GenBank/DDBJ whole genome shotgun (WGS) entry which is preliminary data.</text>
</comment>